<organism evidence="1 2">
    <name type="scientific">Streptomyces polygonati</name>
    <dbReference type="NCBI Taxonomy" id="1617087"/>
    <lineage>
        <taxon>Bacteria</taxon>
        <taxon>Bacillati</taxon>
        <taxon>Actinomycetota</taxon>
        <taxon>Actinomycetes</taxon>
        <taxon>Kitasatosporales</taxon>
        <taxon>Streptomycetaceae</taxon>
        <taxon>Streptomyces</taxon>
    </lineage>
</organism>
<name>A0ABV8HMR3_9ACTN</name>
<dbReference type="RefSeq" id="WP_386430384.1">
    <property type="nucleotide sequence ID" value="NZ_JBHSBB010000012.1"/>
</dbReference>
<dbReference type="Proteomes" id="UP001595765">
    <property type="component" value="Unassembled WGS sequence"/>
</dbReference>
<evidence type="ECO:0000313" key="2">
    <source>
        <dbReference type="Proteomes" id="UP001595765"/>
    </source>
</evidence>
<keyword evidence="2" id="KW-1185">Reference proteome</keyword>
<sequence>MSPLALQIRDAGPLEVAVEEEEITFEDDIDPGRRIEACLPEPWPTATTRVACE</sequence>
<gene>
    <name evidence="1" type="ORF">ACFO3J_17590</name>
</gene>
<protein>
    <submittedName>
        <fullName evidence="1">SflA family class IV lanthipeptide</fullName>
    </submittedName>
</protein>
<reference evidence="2" key="1">
    <citation type="journal article" date="2019" name="Int. J. Syst. Evol. Microbiol.">
        <title>The Global Catalogue of Microorganisms (GCM) 10K type strain sequencing project: providing services to taxonomists for standard genome sequencing and annotation.</title>
        <authorList>
            <consortium name="The Broad Institute Genomics Platform"/>
            <consortium name="The Broad Institute Genome Sequencing Center for Infectious Disease"/>
            <person name="Wu L."/>
            <person name="Ma J."/>
        </authorList>
    </citation>
    <scope>NUCLEOTIDE SEQUENCE [LARGE SCALE GENOMIC DNA]</scope>
    <source>
        <strain evidence="2">CGMCC 4.7237</strain>
    </source>
</reference>
<comment type="caution">
    <text evidence="1">The sequence shown here is derived from an EMBL/GenBank/DDBJ whole genome shotgun (WGS) entry which is preliminary data.</text>
</comment>
<dbReference type="EMBL" id="JBHSBB010000012">
    <property type="protein sequence ID" value="MFC4033289.1"/>
    <property type="molecule type" value="Genomic_DNA"/>
</dbReference>
<evidence type="ECO:0000313" key="1">
    <source>
        <dbReference type="EMBL" id="MFC4033289.1"/>
    </source>
</evidence>
<accession>A0ABV8HMR3</accession>
<dbReference type="NCBIfam" id="NF038148">
    <property type="entry name" value="lanti_IV_SflA"/>
    <property type="match status" value="1"/>
</dbReference>
<proteinExistence type="predicted"/>